<evidence type="ECO:0000313" key="8">
    <source>
        <dbReference type="EMBL" id="KAA8562779.1"/>
    </source>
</evidence>
<dbReference type="Pfam" id="PF05199">
    <property type="entry name" value="GMC_oxred_C"/>
    <property type="match status" value="1"/>
</dbReference>
<dbReference type="InterPro" id="IPR007867">
    <property type="entry name" value="GMC_OxRtase_C"/>
</dbReference>
<keyword evidence="3" id="KW-0285">Flavoprotein</keyword>
<dbReference type="RefSeq" id="WP_150294327.1">
    <property type="nucleotide sequence ID" value="NZ_VTFH01000001.1"/>
</dbReference>
<dbReference type="Gene3D" id="3.30.560.10">
    <property type="entry name" value="Glucose Oxidase, domain 3"/>
    <property type="match status" value="1"/>
</dbReference>
<keyword evidence="4 6" id="KW-0274">FAD</keyword>
<dbReference type="Pfam" id="PF00732">
    <property type="entry name" value="GMC_oxred_N"/>
    <property type="match status" value="1"/>
</dbReference>
<dbReference type="SUPFAM" id="SSF54373">
    <property type="entry name" value="FAD-linked reductases, C-terminal domain"/>
    <property type="match status" value="1"/>
</dbReference>
<dbReference type="InterPro" id="IPR036188">
    <property type="entry name" value="FAD/NAD-bd_sf"/>
</dbReference>
<accession>A0A5M9J3N5</accession>
<dbReference type="Gene3D" id="3.50.50.60">
    <property type="entry name" value="FAD/NAD(P)-binding domain"/>
    <property type="match status" value="1"/>
</dbReference>
<dbReference type="PIRSF" id="PIRSF000137">
    <property type="entry name" value="Alcohol_oxidase"/>
    <property type="match status" value="1"/>
</dbReference>
<organism evidence="8 9">
    <name type="scientific">Pseudomonas extremaustralis</name>
    <dbReference type="NCBI Taxonomy" id="359110"/>
    <lineage>
        <taxon>Bacteria</taxon>
        <taxon>Pseudomonadati</taxon>
        <taxon>Pseudomonadota</taxon>
        <taxon>Gammaproteobacteria</taxon>
        <taxon>Pseudomonadales</taxon>
        <taxon>Pseudomonadaceae</taxon>
        <taxon>Pseudomonas</taxon>
    </lineage>
</organism>
<evidence type="ECO:0000256" key="6">
    <source>
        <dbReference type="PIRSR" id="PIRSR000137-2"/>
    </source>
</evidence>
<reference evidence="8 9" key="1">
    <citation type="journal article" date="2018" name="Plant Biotechnol. Rep.">
        <title>Diversity and antifungal activity of endophytic bacteria associated with Panax ginseng seedlings.</title>
        <authorList>
            <person name="Park J.M."/>
            <person name="Hong C.E."/>
            <person name="Jo S.H."/>
        </authorList>
    </citation>
    <scope>NUCLEOTIDE SEQUENCE [LARGE SCALE GENOMIC DNA]</scope>
    <source>
        <strain evidence="8 9">PgKB38</strain>
    </source>
</reference>
<dbReference type="Proteomes" id="UP000323425">
    <property type="component" value="Unassembled WGS sequence"/>
</dbReference>
<comment type="cofactor">
    <cofactor evidence="1 6">
        <name>FAD</name>
        <dbReference type="ChEBI" id="CHEBI:57692"/>
    </cofactor>
</comment>
<comment type="similarity">
    <text evidence="2">Belongs to the GMC oxidoreductase family.</text>
</comment>
<evidence type="ECO:0000256" key="3">
    <source>
        <dbReference type="ARBA" id="ARBA00022630"/>
    </source>
</evidence>
<evidence type="ECO:0000256" key="1">
    <source>
        <dbReference type="ARBA" id="ARBA00001974"/>
    </source>
</evidence>
<feature type="domain" description="Glucose-methanol-choline oxidoreductase N-terminal" evidence="7">
    <location>
        <begin position="261"/>
        <end position="275"/>
    </location>
</feature>
<dbReference type="PANTHER" id="PTHR11552:SF147">
    <property type="entry name" value="CHOLINE DEHYDROGENASE, MITOCHONDRIAL"/>
    <property type="match status" value="1"/>
</dbReference>
<proteinExistence type="inferred from homology"/>
<protein>
    <submittedName>
        <fullName evidence="8">Alcohol dehydrogenase (Acceptor)</fullName>
        <ecNumber evidence="8">1.1.99.-</ecNumber>
    </submittedName>
</protein>
<feature type="binding site" evidence="6">
    <location>
        <position position="225"/>
    </location>
    <ligand>
        <name>FAD</name>
        <dbReference type="ChEBI" id="CHEBI:57692"/>
    </ligand>
</feature>
<dbReference type="AlphaFoldDB" id="A0A5M9J3N5"/>
<comment type="caution">
    <text evidence="8">The sequence shown here is derived from an EMBL/GenBank/DDBJ whole genome shotgun (WGS) entry which is preliminary data.</text>
</comment>
<keyword evidence="5 8" id="KW-0560">Oxidoreductase</keyword>
<dbReference type="PROSITE" id="PS00624">
    <property type="entry name" value="GMC_OXRED_2"/>
    <property type="match status" value="1"/>
</dbReference>
<dbReference type="EC" id="1.1.99.-" evidence="8"/>
<dbReference type="EMBL" id="VTFH01000001">
    <property type="protein sequence ID" value="KAA8562779.1"/>
    <property type="molecule type" value="Genomic_DNA"/>
</dbReference>
<evidence type="ECO:0000259" key="7">
    <source>
        <dbReference type="PROSITE" id="PS00624"/>
    </source>
</evidence>
<evidence type="ECO:0000256" key="5">
    <source>
        <dbReference type="ARBA" id="ARBA00023002"/>
    </source>
</evidence>
<dbReference type="InterPro" id="IPR012132">
    <property type="entry name" value="GMC_OxRdtase"/>
</dbReference>
<dbReference type="GO" id="GO:0050660">
    <property type="term" value="F:flavin adenine dinucleotide binding"/>
    <property type="evidence" value="ECO:0007669"/>
    <property type="project" value="InterPro"/>
</dbReference>
<evidence type="ECO:0000313" key="9">
    <source>
        <dbReference type="Proteomes" id="UP000323425"/>
    </source>
</evidence>
<dbReference type="GO" id="GO:0016614">
    <property type="term" value="F:oxidoreductase activity, acting on CH-OH group of donors"/>
    <property type="evidence" value="ECO:0007669"/>
    <property type="project" value="InterPro"/>
</dbReference>
<gene>
    <name evidence="8" type="primary">alkJ_3</name>
    <name evidence="8" type="ORF">FX985_02845</name>
</gene>
<dbReference type="SUPFAM" id="SSF51905">
    <property type="entry name" value="FAD/NAD(P)-binding domain"/>
    <property type="match status" value="1"/>
</dbReference>
<dbReference type="PANTHER" id="PTHR11552">
    <property type="entry name" value="GLUCOSE-METHANOL-CHOLINE GMC OXIDOREDUCTASE"/>
    <property type="match status" value="1"/>
</dbReference>
<name>A0A5M9J3N5_9PSED</name>
<sequence>MNTDAFDYIVVGGGAAGCVVASRLSEDSSKRVLLLEEGSHDKNLFIRMNGGYFRLMGTQRTVSYQTEPEPHANNRSIPVMQARTLGGGHSLNAMVYIRGQREDYDGWAANGCVGWSFDDVLPYFKKAENNQRLSGALHGNEGPLTVSDCNHRHILSEAFIKAAQEAGEAAGTSINYNDDFNGPSQTGVGYYQTTSKNGERCSTARGYLRPALSRPNLVVRTNSKVARLLIENQRAVGVALVGESGNEVRITARNEVILCAGTLISPKLLMLSGIGPAEHLQEHGIEVVSDLPGVGENYQDHLVVPVDGKLKDPISLLGQDRGLKALRHGLEWMLYRSGLLSSNLVENGGFFDLDGDGRPEIQIHTLAMASTSWGKLDGTAPVHGYSVAPCCLTSHSRGRVRLRSKDPSAAPILNANYLSDPADVQNLVRGVRLSRRILKAPSLARFLDGEILPGADVGDDQASLEEYVRNHAQNAFHPAGTCAMGTDDSAVVDLQLRVRGISGLRVADASVIPVLVRGNTTAPVVMIAERLVDFIKQDEIASSVTVNTFTQKQDQQSTSQAHIQSVACRAV</sequence>
<feature type="binding site" evidence="6">
    <location>
        <begin position="92"/>
        <end position="95"/>
    </location>
    <ligand>
        <name>FAD</name>
        <dbReference type="ChEBI" id="CHEBI:57692"/>
    </ligand>
</feature>
<evidence type="ECO:0000256" key="2">
    <source>
        <dbReference type="ARBA" id="ARBA00010790"/>
    </source>
</evidence>
<evidence type="ECO:0000256" key="4">
    <source>
        <dbReference type="ARBA" id="ARBA00022827"/>
    </source>
</evidence>
<dbReference type="InterPro" id="IPR000172">
    <property type="entry name" value="GMC_OxRdtase_N"/>
</dbReference>